<dbReference type="AlphaFoldDB" id="A0A511N1Q2"/>
<evidence type="ECO:0000313" key="1">
    <source>
        <dbReference type="EMBL" id="GEM46276.1"/>
    </source>
</evidence>
<dbReference type="EMBL" id="BJXB01000007">
    <property type="protein sequence ID" value="GEM46276.1"/>
    <property type="molecule type" value="Genomic_DNA"/>
</dbReference>
<keyword evidence="2" id="KW-1185">Reference proteome</keyword>
<dbReference type="Proteomes" id="UP000321306">
    <property type="component" value="Unassembled WGS sequence"/>
</dbReference>
<reference evidence="1 2" key="1">
    <citation type="submission" date="2019-07" db="EMBL/GenBank/DDBJ databases">
        <title>Whole genome shotgun sequence of Deinococcus cellulosilyticus NBRC 106333.</title>
        <authorList>
            <person name="Hosoyama A."/>
            <person name="Uohara A."/>
            <person name="Ohji S."/>
            <person name="Ichikawa N."/>
        </authorList>
    </citation>
    <scope>NUCLEOTIDE SEQUENCE [LARGE SCALE GENOMIC DNA]</scope>
    <source>
        <strain evidence="1 2">NBRC 106333</strain>
    </source>
</reference>
<proteinExistence type="predicted"/>
<protein>
    <submittedName>
        <fullName evidence="1">Uncharacterized protein</fullName>
    </submittedName>
</protein>
<comment type="caution">
    <text evidence="1">The sequence shown here is derived from an EMBL/GenBank/DDBJ whole genome shotgun (WGS) entry which is preliminary data.</text>
</comment>
<accession>A0A511N1Q2</accession>
<dbReference type="RefSeq" id="WP_146884094.1">
    <property type="nucleotide sequence ID" value="NZ_BJXB01000007.1"/>
</dbReference>
<gene>
    <name evidence="1" type="ORF">DC3_19110</name>
</gene>
<name>A0A511N1Q2_DEIC1</name>
<organism evidence="1 2">
    <name type="scientific">Deinococcus cellulosilyticus (strain DSM 18568 / NBRC 106333 / KACC 11606 / 5516J-15)</name>
    <dbReference type="NCBI Taxonomy" id="1223518"/>
    <lineage>
        <taxon>Bacteria</taxon>
        <taxon>Thermotogati</taxon>
        <taxon>Deinococcota</taxon>
        <taxon>Deinococci</taxon>
        <taxon>Deinococcales</taxon>
        <taxon>Deinococcaceae</taxon>
        <taxon>Deinococcus</taxon>
    </lineage>
</organism>
<sequence>MTKKTLEELQQLVSAAKPGFEVVETTPETEIRADFIAHQTERKPKYNATGVNPLVKAASEEPQKTLLVKVSSRTNPEELRTLIFDEETGALIGEQG</sequence>
<evidence type="ECO:0000313" key="2">
    <source>
        <dbReference type="Proteomes" id="UP000321306"/>
    </source>
</evidence>